<reference evidence="6 7" key="1">
    <citation type="journal article" date="2019" name="Mol. Biol. Evol.">
        <title>Blast fungal genomes show frequent chromosomal changes, gene gains and losses, and effector gene turnover.</title>
        <authorList>
            <person name="Gomez Luciano L.B."/>
            <person name="Jason Tsai I."/>
            <person name="Chuma I."/>
            <person name="Tosa Y."/>
            <person name="Chen Y.H."/>
            <person name="Li J.Y."/>
            <person name="Li M.Y."/>
            <person name="Jade Lu M.Y."/>
            <person name="Nakayashiki H."/>
            <person name="Li W.H."/>
        </authorList>
    </citation>
    <scope>NUCLEOTIDE SEQUENCE [LARGE SCALE GENOMIC DNA]</scope>
    <source>
        <strain evidence="6">MZ5-1-6</strain>
    </source>
</reference>
<dbReference type="GO" id="GO:0034497">
    <property type="term" value="P:protein localization to phagophore assembly site"/>
    <property type="evidence" value="ECO:0007669"/>
    <property type="project" value="TreeGrafter"/>
</dbReference>
<name>A0A4P7NL46_PYROR</name>
<proteinExistence type="inferred from homology"/>
<gene>
    <name evidence="6" type="ORF">PoMZ_11744</name>
</gene>
<dbReference type="PANTHER" id="PTHR13430">
    <property type="match status" value="1"/>
</dbReference>
<keyword evidence="3 4" id="KW-0072">Autophagy</keyword>
<dbReference type="AlphaFoldDB" id="A0A4P7NL46"/>
<protein>
    <recommendedName>
        <fullName evidence="2 4">Autophagy-related protein 13</fullName>
    </recommendedName>
</protein>
<dbReference type="Gene3D" id="6.10.140.1900">
    <property type="match status" value="1"/>
</dbReference>
<dbReference type="GO" id="GO:0000423">
    <property type="term" value="P:mitophagy"/>
    <property type="evidence" value="ECO:0007669"/>
    <property type="project" value="TreeGrafter"/>
</dbReference>
<feature type="compositionally biased region" description="Low complexity" evidence="5">
    <location>
        <begin position="1"/>
        <end position="18"/>
    </location>
</feature>
<evidence type="ECO:0000313" key="7">
    <source>
        <dbReference type="Proteomes" id="UP000294847"/>
    </source>
</evidence>
<feature type="region of interest" description="Disordered" evidence="5">
    <location>
        <begin position="403"/>
        <end position="477"/>
    </location>
</feature>
<feature type="compositionally biased region" description="Polar residues" evidence="5">
    <location>
        <begin position="409"/>
        <end position="418"/>
    </location>
</feature>
<feature type="region of interest" description="Disordered" evidence="5">
    <location>
        <begin position="635"/>
        <end position="685"/>
    </location>
</feature>
<evidence type="ECO:0000256" key="5">
    <source>
        <dbReference type="SAM" id="MobiDB-lite"/>
    </source>
</evidence>
<feature type="compositionally biased region" description="Low complexity" evidence="5">
    <location>
        <begin position="35"/>
        <end position="45"/>
    </location>
</feature>
<evidence type="ECO:0000256" key="4">
    <source>
        <dbReference type="RuleBase" id="RU361214"/>
    </source>
</evidence>
<feature type="compositionally biased region" description="Low complexity" evidence="5">
    <location>
        <begin position="550"/>
        <end position="562"/>
    </location>
</feature>
<dbReference type="Gene3D" id="3.30.900.10">
    <property type="entry name" value="HORMA domain"/>
    <property type="match status" value="1"/>
</dbReference>
<evidence type="ECO:0000256" key="3">
    <source>
        <dbReference type="ARBA" id="ARBA00023006"/>
    </source>
</evidence>
<dbReference type="GO" id="GO:0000407">
    <property type="term" value="C:phagophore assembly site"/>
    <property type="evidence" value="ECO:0007669"/>
    <property type="project" value="TreeGrafter"/>
</dbReference>
<feature type="compositionally biased region" description="Basic and acidic residues" evidence="5">
    <location>
        <begin position="910"/>
        <end position="926"/>
    </location>
</feature>
<evidence type="ECO:0000313" key="6">
    <source>
        <dbReference type="EMBL" id="QBZ62857.1"/>
    </source>
</evidence>
<organism evidence="6 7">
    <name type="scientific">Pyricularia oryzae</name>
    <name type="common">Rice blast fungus</name>
    <name type="synonym">Magnaporthe oryzae</name>
    <dbReference type="NCBI Taxonomy" id="318829"/>
    <lineage>
        <taxon>Eukaryota</taxon>
        <taxon>Fungi</taxon>
        <taxon>Dikarya</taxon>
        <taxon>Ascomycota</taxon>
        <taxon>Pezizomycotina</taxon>
        <taxon>Sordariomycetes</taxon>
        <taxon>Sordariomycetidae</taxon>
        <taxon>Magnaporthales</taxon>
        <taxon>Pyriculariaceae</taxon>
        <taxon>Pyricularia</taxon>
    </lineage>
</organism>
<feature type="compositionally biased region" description="Low complexity" evidence="5">
    <location>
        <begin position="855"/>
        <end position="866"/>
    </location>
</feature>
<feature type="region of interest" description="Disordered" evidence="5">
    <location>
        <begin position="344"/>
        <end position="375"/>
    </location>
</feature>
<comment type="similarity">
    <text evidence="1 4">Belongs to the ATG13 family. Fungi subfamily.</text>
</comment>
<feature type="compositionally biased region" description="Polar residues" evidence="5">
    <location>
        <begin position="635"/>
        <end position="654"/>
    </location>
</feature>
<dbReference type="GO" id="GO:1990316">
    <property type="term" value="C:Atg1/ULK1 kinase complex"/>
    <property type="evidence" value="ECO:0007669"/>
    <property type="project" value="InterPro"/>
</dbReference>
<accession>A0A4P7NL46</accession>
<feature type="region of interest" description="Disordered" evidence="5">
    <location>
        <begin position="1"/>
        <end position="65"/>
    </location>
</feature>
<feature type="compositionally biased region" description="Polar residues" evidence="5">
    <location>
        <begin position="739"/>
        <end position="752"/>
    </location>
</feature>
<dbReference type="GO" id="GO:0005829">
    <property type="term" value="C:cytosol"/>
    <property type="evidence" value="ECO:0007669"/>
    <property type="project" value="TreeGrafter"/>
</dbReference>
<feature type="compositionally biased region" description="Polar residues" evidence="5">
    <location>
        <begin position="19"/>
        <end position="29"/>
    </location>
</feature>
<feature type="compositionally biased region" description="Low complexity" evidence="5">
    <location>
        <begin position="655"/>
        <end position="682"/>
    </location>
</feature>
<feature type="compositionally biased region" description="Gly residues" evidence="5">
    <location>
        <begin position="880"/>
        <end position="892"/>
    </location>
</feature>
<feature type="region of interest" description="Disordered" evidence="5">
    <location>
        <begin position="501"/>
        <end position="583"/>
    </location>
</feature>
<dbReference type="EMBL" id="CP034208">
    <property type="protein sequence ID" value="QBZ62857.1"/>
    <property type="molecule type" value="Genomic_DNA"/>
</dbReference>
<dbReference type="PANTHER" id="PTHR13430:SF4">
    <property type="entry name" value="AUTOPHAGY-RELATED PROTEIN 13"/>
    <property type="match status" value="1"/>
</dbReference>
<dbReference type="Proteomes" id="UP000294847">
    <property type="component" value="Chromosome 5"/>
</dbReference>
<dbReference type="InterPro" id="IPR040182">
    <property type="entry name" value="ATG13"/>
</dbReference>
<feature type="region of interest" description="Disordered" evidence="5">
    <location>
        <begin position="718"/>
        <end position="940"/>
    </location>
</feature>
<dbReference type="InterPro" id="IPR036570">
    <property type="entry name" value="HORMA_dom_sf"/>
</dbReference>
<evidence type="ECO:0000256" key="2">
    <source>
        <dbReference type="ARBA" id="ARBA00013801"/>
    </source>
</evidence>
<sequence>MHQQSRYPPRSSSPANSPQTNPTRTNNSRDAPGTSSRSRASSSAAGPDISGAEMGDPGSGPSRDSVKKLDQIVQNFYNKAAVLIIQARLNTTPIVAAASGRGTSKTNKWFQIETDEMDDFREDLRIWRTCGSFENRPPPMIIETYLDASCLSPTQSLVVVGDNGKMYDVLEALNSSDSASDGSSSSRSRKRNTEVVLERWKIELKYSQNPDDIPDFGPMLPTIYKRAIVFFRSLFSMLRLVATWKVLQKQPSIARGGHSALQLHCRFVFKESDTAGVDLLRQPLSPQHDGRDAVSDYVFGDLEVPVGRFYASVTSRNERNFRVDDTDVTAGSRFMTYEDNLFQPTLPQRHSGRRDSFTETGIAIPRRHGKQVDQPEQQTYGSLSTFHGAGALGTSPLSALKAVRPAGSDTDSPTSSAPASVGPDPPHSLPIAGQSSLSRPSLRGTDGIARRTSVSFQPFKAGSLSGSPRLQDLDLPASPSSLARQSAALHAARQRNSLTSGMAASLRGGPPIDIAGSASPKPASRYSSSFTHRKGKPSYSGANRGDDDQGSSGKQSLSSSVQPGSGFLAEAATGTSSGSVQTDDENISEFLKILDSKRTLQSFEPTSKTTEAATKRTVAQLSKFHMMRESNNALTESMTSSINLQPSPSASSRQLSGVPLLGPSSMSPSSSPKPLSPHTPHTPAVPSRLSEAAIIEHHTQAHEIADRVAAQDDHDLGVEASTTRREGTTAIDIPLSPRVLQTANRRSSSVAHQNRALLDNEEPVPDLPFAGNRSISLGADGREPTRLTGLGLSRGSRSSGNSASLRSADVRPAGAPRSSSMSTDPDDKNPSPALISGGASSGSSWKPRFTGSLGRGQQQQPPQQRLTPPHSSRGSFSGSNAGGRYGGSGSRGAGDSAEADDEPFMFTMSEIERHGQGRTSLDEARPGGEGSGAIESGEKIRGGRYEARGITRRGW</sequence>
<feature type="compositionally biased region" description="Basic and acidic residues" evidence="5">
    <location>
        <begin position="718"/>
        <end position="727"/>
    </location>
</feature>
<dbReference type="Pfam" id="PF10033">
    <property type="entry name" value="ATG13"/>
    <property type="match status" value="1"/>
</dbReference>
<evidence type="ECO:0000256" key="1">
    <source>
        <dbReference type="ARBA" id="ARBA00005246"/>
    </source>
</evidence>
<feature type="compositionally biased region" description="Low complexity" evidence="5">
    <location>
        <begin position="786"/>
        <end position="807"/>
    </location>
</feature>
<dbReference type="GO" id="GO:0034727">
    <property type="term" value="P:piecemeal microautophagy of the nucleus"/>
    <property type="evidence" value="ECO:0007669"/>
    <property type="project" value="TreeGrafter"/>
</dbReference>
<dbReference type="InterPro" id="IPR018731">
    <property type="entry name" value="Atg13_N"/>
</dbReference>